<evidence type="ECO:0000256" key="5">
    <source>
        <dbReference type="ARBA" id="ARBA00022692"/>
    </source>
</evidence>
<sequence length="911" mass="97431">MKKSNAGYAGFARGILLSGSAAMAMVAPSVAFAQDAAEPAEQVNDDDVYPQDEDFATGNEIIVTATKRAQTLQDTPVAVSVTSAETLERGQIRDLRDLQTVVPSLTVGQRQSLGATNFFIRGFGNGANNAGIEPSVGVFVDGVYRSRSVSQVTDLPNVQRIEVLRGPQSTLFGKNASAGVISISTQAPAFDLGGSLEATYGNFDQIIVKGYLTGPLSENTAASIAGGYNKRDGFFRDLGTGGRTNDRDRWFLRGQMLFDAGGDLSLRLIGDVDGLDEVCCGVVNVQDGIASPVIRALGGELGDPSNPFSGVVYNNFDSSNQINNVGVSGEFKWDIGGSGTEFTSITAYRRSTAISNQDADFTSVDLISPLFQDLTIGTFTQEFRITTTLFDRVDLLGGLFFISENINQDAGITFGTQFRPYADILISQLSGGALDIQTLELALGAGDGNPFQYLGEFFAQGQGLDEEYALDSRAFSAFGQIDIELADGLTLTLGGNYTNDKKDFRTNTVSTDVFSGIDLNAPQYAGFRGQLLAGGFLATAIGQNVLMLGRDATQAEIMAFAMSSPQNAAIFASLQAQAGAFAAANANNPAANPLNPLAALQFLPPFLNIPNAVEDGRTRDSEFTYTIRLNYDMGDFNFYATYATGFKASSVNLSRDSRPFPSDRNAIIANGLNLNNLTFISRFAEPEKSRVIEAGVKANLGDISANLTVFDQEIEGFQSNLFTGTGFALLNAGKQSTFGVEFDGVANFGDLTLTGAVTYLDPVYDDFRASALGDLSGQRPAGIPEFTVVVSAQYEARLGNGSLIPRVSYFWQSEVQLVEGLPNFLVRDNAGNIINAQPALDAAKPFTREVNDVTASLSYEFDSGLSLSVWGRNLLDTEELGTIFDSVAQPRGISGYPNDPRTYGVTARYRF</sequence>
<dbReference type="AlphaFoldDB" id="A0A1C7DB12"/>
<organism evidence="18 19">
    <name type="scientific">Paraurantiacibacter namhicola</name>
    <dbReference type="NCBI Taxonomy" id="645517"/>
    <lineage>
        <taxon>Bacteria</taxon>
        <taxon>Pseudomonadati</taxon>
        <taxon>Pseudomonadota</taxon>
        <taxon>Alphaproteobacteria</taxon>
        <taxon>Sphingomonadales</taxon>
        <taxon>Erythrobacteraceae</taxon>
        <taxon>Paraurantiacibacter</taxon>
    </lineage>
</organism>
<protein>
    <submittedName>
        <fullName evidence="18">Pesticin receptor</fullName>
    </submittedName>
</protein>
<keyword evidence="11 12" id="KW-0998">Cell outer membrane</keyword>
<dbReference type="PROSITE" id="PS01156">
    <property type="entry name" value="TONB_DEPENDENT_REC_2"/>
    <property type="match status" value="1"/>
</dbReference>
<dbReference type="SUPFAM" id="SSF56935">
    <property type="entry name" value="Porins"/>
    <property type="match status" value="1"/>
</dbReference>
<dbReference type="InterPro" id="IPR039426">
    <property type="entry name" value="TonB-dep_rcpt-like"/>
</dbReference>
<evidence type="ECO:0000259" key="17">
    <source>
        <dbReference type="Pfam" id="PF07715"/>
    </source>
</evidence>
<evidence type="ECO:0000256" key="11">
    <source>
        <dbReference type="ARBA" id="ARBA00023237"/>
    </source>
</evidence>
<dbReference type="InterPro" id="IPR036942">
    <property type="entry name" value="Beta-barrel_TonB_sf"/>
</dbReference>
<evidence type="ECO:0000256" key="3">
    <source>
        <dbReference type="ARBA" id="ARBA00022452"/>
    </source>
</evidence>
<evidence type="ECO:0000256" key="2">
    <source>
        <dbReference type="ARBA" id="ARBA00022448"/>
    </source>
</evidence>
<dbReference type="GO" id="GO:0006826">
    <property type="term" value="P:iron ion transport"/>
    <property type="evidence" value="ECO:0007669"/>
    <property type="project" value="UniProtKB-KW"/>
</dbReference>
<evidence type="ECO:0000256" key="9">
    <source>
        <dbReference type="ARBA" id="ARBA00023077"/>
    </source>
</evidence>
<evidence type="ECO:0000259" key="16">
    <source>
        <dbReference type="Pfam" id="PF00593"/>
    </source>
</evidence>
<keyword evidence="19" id="KW-1185">Reference proteome</keyword>
<keyword evidence="9 14" id="KW-0798">TonB box</keyword>
<evidence type="ECO:0000256" key="13">
    <source>
        <dbReference type="PROSITE-ProRule" id="PRU10144"/>
    </source>
</evidence>
<evidence type="ECO:0000256" key="15">
    <source>
        <dbReference type="SAM" id="SignalP"/>
    </source>
</evidence>
<feature type="domain" description="TonB-dependent receptor-like beta-barrel" evidence="16">
    <location>
        <begin position="614"/>
        <end position="874"/>
    </location>
</feature>
<evidence type="ECO:0000256" key="8">
    <source>
        <dbReference type="ARBA" id="ARBA00023065"/>
    </source>
</evidence>
<comment type="subcellular location">
    <subcellularLocation>
        <location evidence="1 12">Cell outer membrane</location>
        <topology evidence="1 12">Multi-pass membrane protein</topology>
    </subcellularLocation>
</comment>
<dbReference type="STRING" id="645517.A6F65_02227"/>
<keyword evidence="3 12" id="KW-1134">Transmembrane beta strand</keyword>
<dbReference type="RefSeq" id="WP_067790570.1">
    <property type="nucleotide sequence ID" value="NZ_CP016545.1"/>
</dbReference>
<feature type="short sequence motif" description="TonB C-terminal box" evidence="13">
    <location>
        <begin position="894"/>
        <end position="911"/>
    </location>
</feature>
<feature type="domain" description="TonB-dependent receptor plug" evidence="17">
    <location>
        <begin position="72"/>
        <end position="180"/>
    </location>
</feature>
<dbReference type="Pfam" id="PF07715">
    <property type="entry name" value="Plug"/>
    <property type="match status" value="1"/>
</dbReference>
<dbReference type="Pfam" id="PF00593">
    <property type="entry name" value="TonB_dep_Rec_b-barrel"/>
    <property type="match status" value="1"/>
</dbReference>
<evidence type="ECO:0000256" key="10">
    <source>
        <dbReference type="ARBA" id="ARBA00023136"/>
    </source>
</evidence>
<keyword evidence="5 12" id="KW-0812">Transmembrane</keyword>
<evidence type="ECO:0000256" key="6">
    <source>
        <dbReference type="ARBA" id="ARBA00022729"/>
    </source>
</evidence>
<dbReference type="OrthoDB" id="9760333at2"/>
<feature type="signal peptide" evidence="15">
    <location>
        <begin position="1"/>
        <end position="33"/>
    </location>
</feature>
<proteinExistence type="inferred from homology"/>
<dbReference type="GO" id="GO:0009279">
    <property type="term" value="C:cell outer membrane"/>
    <property type="evidence" value="ECO:0007669"/>
    <property type="project" value="UniProtKB-SubCell"/>
</dbReference>
<keyword evidence="7" id="KW-0408">Iron</keyword>
<evidence type="ECO:0000256" key="14">
    <source>
        <dbReference type="RuleBase" id="RU003357"/>
    </source>
</evidence>
<evidence type="ECO:0000256" key="12">
    <source>
        <dbReference type="PROSITE-ProRule" id="PRU01360"/>
    </source>
</evidence>
<evidence type="ECO:0000313" key="19">
    <source>
        <dbReference type="Proteomes" id="UP000092698"/>
    </source>
</evidence>
<name>A0A1C7DB12_9SPHN</name>
<dbReference type="InterPro" id="IPR000531">
    <property type="entry name" value="Beta-barrel_TonB"/>
</dbReference>
<comment type="similarity">
    <text evidence="12 14">Belongs to the TonB-dependent receptor family.</text>
</comment>
<dbReference type="Gene3D" id="2.40.170.20">
    <property type="entry name" value="TonB-dependent receptor, beta-barrel domain"/>
    <property type="match status" value="2"/>
</dbReference>
<dbReference type="Proteomes" id="UP000092698">
    <property type="component" value="Chromosome"/>
</dbReference>
<evidence type="ECO:0000256" key="4">
    <source>
        <dbReference type="ARBA" id="ARBA00022496"/>
    </source>
</evidence>
<keyword evidence="2 12" id="KW-0813">Transport</keyword>
<keyword evidence="8" id="KW-0406">Ion transport</keyword>
<keyword evidence="10 12" id="KW-0472">Membrane</keyword>
<dbReference type="EMBL" id="CP016545">
    <property type="protein sequence ID" value="ANU08511.1"/>
    <property type="molecule type" value="Genomic_DNA"/>
</dbReference>
<dbReference type="PANTHER" id="PTHR32552">
    <property type="entry name" value="FERRICHROME IRON RECEPTOR-RELATED"/>
    <property type="match status" value="1"/>
</dbReference>
<dbReference type="PROSITE" id="PS52016">
    <property type="entry name" value="TONB_DEPENDENT_REC_3"/>
    <property type="match status" value="1"/>
</dbReference>
<evidence type="ECO:0000256" key="1">
    <source>
        <dbReference type="ARBA" id="ARBA00004571"/>
    </source>
</evidence>
<keyword evidence="4" id="KW-0410">Iron transport</keyword>
<dbReference type="PATRIC" id="fig|645517.4.peg.2209"/>
<gene>
    <name evidence="18" type="primary">fyuA_4</name>
    <name evidence="18" type="ORF">A6F65_02227</name>
</gene>
<accession>A0A1C7DB12</accession>
<evidence type="ECO:0000256" key="7">
    <source>
        <dbReference type="ARBA" id="ARBA00023004"/>
    </source>
</evidence>
<dbReference type="KEGG" id="anh:A6F65_02227"/>
<evidence type="ECO:0000313" key="18">
    <source>
        <dbReference type="EMBL" id="ANU08511.1"/>
    </source>
</evidence>
<dbReference type="InterPro" id="IPR012910">
    <property type="entry name" value="Plug_dom"/>
</dbReference>
<feature type="chain" id="PRO_5008884568" evidence="15">
    <location>
        <begin position="34"/>
        <end position="911"/>
    </location>
</feature>
<keyword evidence="18" id="KW-0675">Receptor</keyword>
<keyword evidence="6 15" id="KW-0732">Signal</keyword>
<reference evidence="18 19" key="1">
    <citation type="submission" date="2016-07" db="EMBL/GenBank/DDBJ databases">
        <title>Complete genome sequence of Altererythrobacter namhicola JCM 16345T, containing esterase-encoding genes.</title>
        <authorList>
            <person name="Cheng H."/>
            <person name="Wu Y.-H."/>
            <person name="Jian S.-L."/>
            <person name="Huo Y.-Y."/>
            <person name="Wang C.-S."/>
            <person name="Xu X.-W."/>
        </authorList>
    </citation>
    <scope>NUCLEOTIDE SEQUENCE [LARGE SCALE GENOMIC DNA]</scope>
    <source>
        <strain evidence="18 19">JCM 16345</strain>
    </source>
</reference>
<dbReference type="PANTHER" id="PTHR32552:SF81">
    <property type="entry name" value="TONB-DEPENDENT OUTER MEMBRANE RECEPTOR"/>
    <property type="match status" value="1"/>
</dbReference>
<dbReference type="InterPro" id="IPR010917">
    <property type="entry name" value="TonB_rcpt_CS"/>
</dbReference>